<dbReference type="Proteomes" id="UP000611459">
    <property type="component" value="Unassembled WGS sequence"/>
</dbReference>
<accession>A0AAP1YAZ0</accession>
<keyword evidence="3" id="KW-0614">Plasmid</keyword>
<evidence type="ECO:0000313" key="2">
    <source>
        <dbReference type="EMBL" id="MBO1832736.1"/>
    </source>
</evidence>
<evidence type="ECO:0000313" key="5">
    <source>
        <dbReference type="Proteomes" id="UP000664048"/>
    </source>
</evidence>
<keyword evidence="5" id="KW-1185">Reference proteome</keyword>
<dbReference type="EMBL" id="CP090643">
    <property type="protein sequence ID" value="WFN23353.1"/>
    <property type="molecule type" value="Genomic_DNA"/>
</dbReference>
<evidence type="ECO:0000313" key="1">
    <source>
        <dbReference type="EMBL" id="MBK1932053.1"/>
    </source>
</evidence>
<evidence type="ECO:0000313" key="6">
    <source>
        <dbReference type="Proteomes" id="UP001220209"/>
    </source>
</evidence>
<dbReference type="AlphaFoldDB" id="A0AAP1YAZ0"/>
<reference evidence="1" key="1">
    <citation type="submission" date="2021-01" db="EMBL/GenBank/DDBJ databases">
        <title>Outbreak of Burkholderia contaminns endophthalmitis traced to a clinical ventilation system.</title>
        <authorList>
            <person name="Lipuma J."/>
            <person name="Spilker T."/>
            <person name="Kratholm J."/>
        </authorList>
    </citation>
    <scope>NUCLEOTIDE SEQUENCE</scope>
    <source>
        <strain evidence="1">HI4954</strain>
    </source>
</reference>
<dbReference type="Proteomes" id="UP000664048">
    <property type="component" value="Unassembled WGS sequence"/>
</dbReference>
<reference evidence="2 5" key="2">
    <citation type="submission" date="2021-03" db="EMBL/GenBank/DDBJ databases">
        <title>Clinical course, treatment and visual outcome of an outbreak of Burkholderia contaminans endophthalmitis following cataract surgery.</title>
        <authorList>
            <person name="Lind C."/>
            <person name="Olsen K."/>
            <person name="Angelsen N.K."/>
            <person name="Krefting E.A."/>
            <person name="Fossen K."/>
            <person name="Gravningen K."/>
            <person name="Depoorter E."/>
            <person name="Vandamme P."/>
            <person name="Bertelsen G."/>
        </authorList>
    </citation>
    <scope>NUCLEOTIDE SEQUENCE [LARGE SCALE GENOMIC DNA]</scope>
    <source>
        <strain evidence="2 5">51242556</strain>
    </source>
</reference>
<dbReference type="GeneID" id="71060185"/>
<evidence type="ECO:0000313" key="4">
    <source>
        <dbReference type="Proteomes" id="UP000611459"/>
    </source>
</evidence>
<protein>
    <submittedName>
        <fullName evidence="1">Uncharacterized protein</fullName>
    </submittedName>
</protein>
<gene>
    <name evidence="2" type="ORF">J4M89_25445</name>
    <name evidence="1" type="ORF">JIN94_19380</name>
    <name evidence="3" type="ORF">LXE91_40165</name>
</gene>
<dbReference type="RefSeq" id="WP_135370888.1">
    <property type="nucleotide sequence ID" value="NZ_AP018360.1"/>
</dbReference>
<reference evidence="3 6" key="3">
    <citation type="submission" date="2021-12" db="EMBL/GenBank/DDBJ databases">
        <title>Genomic and phenotypic characterization of three Burkholderia contaminans isolates recovered from different sources.</title>
        <authorList>
            <person name="Lopez De Volder A."/>
            <person name="Fan Y."/>
            <person name="Nunvar J."/>
            <person name="Herrera T."/>
            <person name="Timp W."/>
            <person name="Degrossi J."/>
        </authorList>
    </citation>
    <scope>NUCLEOTIDE SEQUENCE [LARGE SCALE GENOMIC DNA]</scope>
    <source>
        <strain evidence="3 6">LMG 23361</strain>
        <plasmid evidence="3 6">unnamed1</plasmid>
    </source>
</reference>
<geneLocation type="plasmid" evidence="3 6">
    <name>unnamed1</name>
</geneLocation>
<sequence length="67" mass="6804">MSPSINAEMLAIFSYAAAPCKATAKPTVVKTRPVAAMATGKMECAGLAIAKPDANPTPNTENVNPAS</sequence>
<dbReference type="EMBL" id="JAENIB010000007">
    <property type="protein sequence ID" value="MBK1932053.1"/>
    <property type="molecule type" value="Genomic_DNA"/>
</dbReference>
<proteinExistence type="predicted"/>
<evidence type="ECO:0000313" key="3">
    <source>
        <dbReference type="EMBL" id="WFN23353.1"/>
    </source>
</evidence>
<dbReference type="Proteomes" id="UP001220209">
    <property type="component" value="Plasmid unnamed1"/>
</dbReference>
<dbReference type="EMBL" id="JAGEMX010000009">
    <property type="protein sequence ID" value="MBO1832736.1"/>
    <property type="molecule type" value="Genomic_DNA"/>
</dbReference>
<name>A0AAP1YAZ0_9BURK</name>
<organism evidence="1 4">
    <name type="scientific">Burkholderia contaminans</name>
    <dbReference type="NCBI Taxonomy" id="488447"/>
    <lineage>
        <taxon>Bacteria</taxon>
        <taxon>Pseudomonadati</taxon>
        <taxon>Pseudomonadota</taxon>
        <taxon>Betaproteobacteria</taxon>
        <taxon>Burkholderiales</taxon>
        <taxon>Burkholderiaceae</taxon>
        <taxon>Burkholderia</taxon>
        <taxon>Burkholderia cepacia complex</taxon>
    </lineage>
</organism>